<feature type="active site" description="Charge relay system" evidence="6 7">
    <location>
        <position position="87"/>
    </location>
</feature>
<dbReference type="InterPro" id="IPR041469">
    <property type="entry name" value="Subtilisin-like_FN3"/>
</dbReference>
<dbReference type="InterPro" id="IPR045051">
    <property type="entry name" value="SBT"/>
</dbReference>
<dbReference type="Proteomes" id="UP001141806">
    <property type="component" value="Unassembled WGS sequence"/>
</dbReference>
<feature type="domain" description="Peptidase S8/S53" evidence="8">
    <location>
        <begin position="2"/>
        <end position="446"/>
    </location>
</feature>
<name>A0A9Q0K3P8_9MAGN</name>
<reference evidence="10" key="1">
    <citation type="journal article" date="2023" name="Plant J.">
        <title>The genome of the king protea, Protea cynaroides.</title>
        <authorList>
            <person name="Chang J."/>
            <person name="Duong T.A."/>
            <person name="Schoeman C."/>
            <person name="Ma X."/>
            <person name="Roodt D."/>
            <person name="Barker N."/>
            <person name="Li Z."/>
            <person name="Van de Peer Y."/>
            <person name="Mizrachi E."/>
        </authorList>
    </citation>
    <scope>NUCLEOTIDE SEQUENCE</scope>
    <source>
        <tissue evidence="10">Young leaves</tissue>
    </source>
</reference>
<evidence type="ECO:0000256" key="1">
    <source>
        <dbReference type="ARBA" id="ARBA00011073"/>
    </source>
</evidence>
<dbReference type="PROSITE" id="PS00137">
    <property type="entry name" value="SUBTILASE_HIS"/>
    <property type="match status" value="1"/>
</dbReference>
<dbReference type="InterPro" id="IPR023828">
    <property type="entry name" value="Peptidase_S8_Ser-AS"/>
</dbReference>
<evidence type="ECO:0000256" key="5">
    <source>
        <dbReference type="ARBA" id="ARBA00022825"/>
    </source>
</evidence>
<dbReference type="CDD" id="cd04852">
    <property type="entry name" value="Peptidases_S8_3"/>
    <property type="match status" value="1"/>
</dbReference>
<feature type="active site" description="Charge relay system" evidence="6 7">
    <location>
        <position position="11"/>
    </location>
</feature>
<dbReference type="AlphaFoldDB" id="A0A9Q0K3P8"/>
<keyword evidence="3" id="KW-0732">Signal</keyword>
<dbReference type="Gene3D" id="3.40.50.200">
    <property type="entry name" value="Peptidase S8/S53 domain"/>
    <property type="match status" value="1"/>
</dbReference>
<dbReference type="InterPro" id="IPR015500">
    <property type="entry name" value="Peptidase_S8_subtilisin-rel"/>
</dbReference>
<dbReference type="InterPro" id="IPR022398">
    <property type="entry name" value="Peptidase_S8_His-AS"/>
</dbReference>
<dbReference type="PANTHER" id="PTHR10795">
    <property type="entry name" value="PROPROTEIN CONVERTASE SUBTILISIN/KEXIN"/>
    <property type="match status" value="1"/>
</dbReference>
<dbReference type="Gene3D" id="3.50.30.30">
    <property type="match status" value="1"/>
</dbReference>
<comment type="caution">
    <text evidence="10">The sequence shown here is derived from an EMBL/GenBank/DDBJ whole genome shotgun (WGS) entry which is preliminary data.</text>
</comment>
<keyword evidence="2 7" id="KW-0645">Protease</keyword>
<proteinExistence type="inferred from homology"/>
<protein>
    <submittedName>
        <fullName evidence="10">Uncharacterized protein</fullName>
    </submittedName>
</protein>
<dbReference type="CDD" id="cd02120">
    <property type="entry name" value="PA_subtilisin_like"/>
    <property type="match status" value="1"/>
</dbReference>
<dbReference type="SUPFAM" id="SSF52743">
    <property type="entry name" value="Subtilisin-like"/>
    <property type="match status" value="1"/>
</dbReference>
<dbReference type="FunFam" id="3.40.50.200:FF:000006">
    <property type="entry name" value="Subtilisin-like protease SBT1.5"/>
    <property type="match status" value="1"/>
</dbReference>
<sequence>MGEGPIIGVIDTGIWPESESFNDDNMGPIPLHWKGICQTGESFNSTHCNKKIIGARWFVKGYEQALGKPINTSGGAEYLSPRDKNGHGSHCSSTAAGHFVANASYEGLATGLARGGAPLARLAMYKACWFGGSCTDADELKAFDMAIHDGVDIISISVGQSVLPLGDYVDAISDTVGAFHAVAKGITVVSIAGNEGPNSYTVKNTAPWIITVAATTIDRAFITEIKLGNNQTFMGQSLSQVKHKAFVDIVYSQDLGIDDYDDTLGSEQEKLVAGKVVLCFAEPNPTKNDAYVKAGAVGLLYPQIHDDILSPCSNISCTKVDYEIGTNILFYIRRTSSAVVKLSQPKSAVGKWVSPRVAYFSSRGPSSLSPAVLKPDIAAPGVNILAAKPSGYELDTGTSMACPHVAGVAALIKSLHKDWSPAAIKSAIVTTASQTGTDGQVISAQGNERKPADPFDMGGGHVNPKKAVDPGLIYDISMGDYIQFLCSMGYTSKEITHINGREISCSKNKFSEFDLNLPSISIPNLKNTIIVTRIVTNVGSINSIYRALVQSPHGVGVKVEPQTLSFNSSTTMLSFKVTFTSTQKFLGDYSFGSLTWTDGKHLVRIPLAVRVIEFESFVDT</sequence>
<dbReference type="PROSITE" id="PS51892">
    <property type="entry name" value="SUBTILASE"/>
    <property type="match status" value="1"/>
</dbReference>
<evidence type="ECO:0000256" key="4">
    <source>
        <dbReference type="ARBA" id="ARBA00022801"/>
    </source>
</evidence>
<gene>
    <name evidence="10" type="ORF">NE237_022598</name>
</gene>
<keyword evidence="4 7" id="KW-0378">Hydrolase</keyword>
<dbReference type="GO" id="GO:0006508">
    <property type="term" value="P:proteolysis"/>
    <property type="evidence" value="ECO:0007669"/>
    <property type="project" value="UniProtKB-KW"/>
</dbReference>
<comment type="similarity">
    <text evidence="1 7">Belongs to the peptidase S8 family.</text>
</comment>
<dbReference type="InterPro" id="IPR036852">
    <property type="entry name" value="Peptidase_S8/S53_dom_sf"/>
</dbReference>
<accession>A0A9Q0K3P8</accession>
<feature type="domain" description="Subtilisin-like protease fibronectin type-III" evidence="9">
    <location>
        <begin position="514"/>
        <end position="609"/>
    </location>
</feature>
<keyword evidence="5 7" id="KW-0720">Serine protease</keyword>
<organism evidence="10 11">
    <name type="scientific">Protea cynaroides</name>
    <dbReference type="NCBI Taxonomy" id="273540"/>
    <lineage>
        <taxon>Eukaryota</taxon>
        <taxon>Viridiplantae</taxon>
        <taxon>Streptophyta</taxon>
        <taxon>Embryophyta</taxon>
        <taxon>Tracheophyta</taxon>
        <taxon>Spermatophyta</taxon>
        <taxon>Magnoliopsida</taxon>
        <taxon>Proteales</taxon>
        <taxon>Proteaceae</taxon>
        <taxon>Protea</taxon>
    </lineage>
</organism>
<evidence type="ECO:0000256" key="3">
    <source>
        <dbReference type="ARBA" id="ARBA00022729"/>
    </source>
</evidence>
<evidence type="ECO:0000313" key="11">
    <source>
        <dbReference type="Proteomes" id="UP001141806"/>
    </source>
</evidence>
<dbReference type="InterPro" id="IPR000209">
    <property type="entry name" value="Peptidase_S8/S53_dom"/>
</dbReference>
<dbReference type="Pfam" id="PF00082">
    <property type="entry name" value="Peptidase_S8"/>
    <property type="match status" value="1"/>
</dbReference>
<dbReference type="OrthoDB" id="206201at2759"/>
<dbReference type="InterPro" id="IPR034197">
    <property type="entry name" value="Peptidases_S8_3"/>
</dbReference>
<dbReference type="GO" id="GO:0004252">
    <property type="term" value="F:serine-type endopeptidase activity"/>
    <property type="evidence" value="ECO:0007669"/>
    <property type="project" value="UniProtKB-UniRule"/>
</dbReference>
<dbReference type="Gene3D" id="2.60.40.2310">
    <property type="match status" value="1"/>
</dbReference>
<dbReference type="EMBL" id="JAMYWD010000008">
    <property type="protein sequence ID" value="KAJ4962659.1"/>
    <property type="molecule type" value="Genomic_DNA"/>
</dbReference>
<dbReference type="PROSITE" id="PS00138">
    <property type="entry name" value="SUBTILASE_SER"/>
    <property type="match status" value="1"/>
</dbReference>
<evidence type="ECO:0000259" key="9">
    <source>
        <dbReference type="Pfam" id="PF17766"/>
    </source>
</evidence>
<feature type="active site" description="Charge relay system" evidence="6 7">
    <location>
        <position position="399"/>
    </location>
</feature>
<evidence type="ECO:0000256" key="7">
    <source>
        <dbReference type="PROSITE-ProRule" id="PRU01240"/>
    </source>
</evidence>
<dbReference type="PRINTS" id="PR00723">
    <property type="entry name" value="SUBTILISIN"/>
</dbReference>
<dbReference type="Pfam" id="PF17766">
    <property type="entry name" value="fn3_6"/>
    <property type="match status" value="1"/>
</dbReference>
<evidence type="ECO:0000256" key="6">
    <source>
        <dbReference type="PIRSR" id="PIRSR615500-1"/>
    </source>
</evidence>
<dbReference type="FunFam" id="2.60.40.2310:FF:000001">
    <property type="entry name" value="Subtilisin-like protease SBT1.5"/>
    <property type="match status" value="1"/>
</dbReference>
<evidence type="ECO:0000313" key="10">
    <source>
        <dbReference type="EMBL" id="KAJ4962659.1"/>
    </source>
</evidence>
<keyword evidence="11" id="KW-1185">Reference proteome</keyword>
<evidence type="ECO:0000256" key="2">
    <source>
        <dbReference type="ARBA" id="ARBA00022670"/>
    </source>
</evidence>
<evidence type="ECO:0000259" key="8">
    <source>
        <dbReference type="Pfam" id="PF00082"/>
    </source>
</evidence>